<gene>
    <name evidence="1" type="ORF">SAMN05421797_102141</name>
</gene>
<evidence type="ECO:0000313" key="2">
    <source>
        <dbReference type="Proteomes" id="UP000186953"/>
    </source>
</evidence>
<evidence type="ECO:0000313" key="1">
    <source>
        <dbReference type="EMBL" id="SIQ58641.1"/>
    </source>
</evidence>
<sequence>MFAHGNKEIVIHAEGLSDYTDVALYLVNENRTDSLKMTSTIVADSLSFTIPEDFVSQSPREEFKKTYIGLEINDTYQYLLNKHAWINQISGHTVTGDESLLKLKIFNTKPNIRSLTVVGPYDSGCFNYTKLHFSGEYLGYWDEYYWTPESATINIYDANGELYVSLFQDYDNYTTECGKLYLSIVSQQVLDEGLFRYHQRNVATAEIYQMLDGDYTAQLTFNFSDGQLPVESNIFEFTVD</sequence>
<dbReference type="AlphaFoldDB" id="A0A1N6TZH9"/>
<reference evidence="2" key="1">
    <citation type="submission" date="2017-01" db="EMBL/GenBank/DDBJ databases">
        <authorList>
            <person name="Varghese N."/>
            <person name="Submissions S."/>
        </authorList>
    </citation>
    <scope>NUCLEOTIDE SEQUENCE [LARGE SCALE GENOMIC DNA]</scope>
    <source>
        <strain evidence="2">DSM 15366</strain>
    </source>
</reference>
<proteinExistence type="predicted"/>
<dbReference type="STRING" id="228959.SAMN05421797_102141"/>
<dbReference type="RefSeq" id="WP_076548126.1">
    <property type="nucleotide sequence ID" value="NZ_FTMA01000002.1"/>
</dbReference>
<keyword evidence="2" id="KW-1185">Reference proteome</keyword>
<accession>A0A1N6TZH9</accession>
<organism evidence="1 2">
    <name type="scientific">Maribacter ulvicola</name>
    <dbReference type="NCBI Taxonomy" id="228959"/>
    <lineage>
        <taxon>Bacteria</taxon>
        <taxon>Pseudomonadati</taxon>
        <taxon>Bacteroidota</taxon>
        <taxon>Flavobacteriia</taxon>
        <taxon>Flavobacteriales</taxon>
        <taxon>Flavobacteriaceae</taxon>
        <taxon>Maribacter</taxon>
    </lineage>
</organism>
<dbReference type="Proteomes" id="UP000186953">
    <property type="component" value="Unassembled WGS sequence"/>
</dbReference>
<name>A0A1N6TZH9_9FLAO</name>
<dbReference type="OrthoDB" id="9829764at2"/>
<protein>
    <submittedName>
        <fullName evidence="1">Uncharacterized protein</fullName>
    </submittedName>
</protein>
<dbReference type="EMBL" id="FTMA01000002">
    <property type="protein sequence ID" value="SIQ58641.1"/>
    <property type="molecule type" value="Genomic_DNA"/>
</dbReference>